<protein>
    <submittedName>
        <fullName evidence="2">Uncharacterized protein</fullName>
    </submittedName>
</protein>
<reference evidence="2 3" key="1">
    <citation type="submission" date="2024-02" db="EMBL/GenBank/DDBJ databases">
        <title>Seven novel Bacillus-like species.</title>
        <authorList>
            <person name="Liu G."/>
        </authorList>
    </citation>
    <scope>NUCLEOTIDE SEQUENCE [LARGE SCALE GENOMIC DNA]</scope>
    <source>
        <strain evidence="2 3">FJAT-53654</strain>
    </source>
</reference>
<evidence type="ECO:0000256" key="1">
    <source>
        <dbReference type="SAM" id="Phobius"/>
    </source>
</evidence>
<keyword evidence="1" id="KW-0472">Membrane</keyword>
<gene>
    <name evidence="2" type="ORF">WCV66_17735</name>
</gene>
<keyword evidence="3" id="KW-1185">Reference proteome</keyword>
<keyword evidence="1" id="KW-0812">Transmembrane</keyword>
<name>A0ABZ2MNY0_9BACI</name>
<keyword evidence="1" id="KW-1133">Transmembrane helix</keyword>
<accession>A0ABZ2MNY0</accession>
<proteinExistence type="predicted"/>
<sequence>MFPNYKGKLLTIIWMGVGAALLSSMFSVILIKLTLDTNKRIKNSLTS</sequence>
<organism evidence="2 3">
    <name type="scientific">Metabacillus rhizosphaerae</name>
    <dbReference type="NCBI Taxonomy" id="3117747"/>
    <lineage>
        <taxon>Bacteria</taxon>
        <taxon>Bacillati</taxon>
        <taxon>Bacillota</taxon>
        <taxon>Bacilli</taxon>
        <taxon>Bacillales</taxon>
        <taxon>Bacillaceae</taxon>
        <taxon>Metabacillus</taxon>
    </lineage>
</organism>
<feature type="transmembrane region" description="Helical" evidence="1">
    <location>
        <begin position="12"/>
        <end position="35"/>
    </location>
</feature>
<dbReference type="Proteomes" id="UP001368328">
    <property type="component" value="Chromosome"/>
</dbReference>
<evidence type="ECO:0000313" key="3">
    <source>
        <dbReference type="Proteomes" id="UP001368328"/>
    </source>
</evidence>
<dbReference type="RefSeq" id="WP_338786340.1">
    <property type="nucleotide sequence ID" value="NZ_CP147403.1"/>
</dbReference>
<evidence type="ECO:0000313" key="2">
    <source>
        <dbReference type="EMBL" id="WXB87071.1"/>
    </source>
</evidence>
<dbReference type="EMBL" id="CP147403">
    <property type="protein sequence ID" value="WXB87071.1"/>
    <property type="molecule type" value="Genomic_DNA"/>
</dbReference>